<dbReference type="Pfam" id="PF05036">
    <property type="entry name" value="SPOR"/>
    <property type="match status" value="1"/>
</dbReference>
<keyword evidence="4" id="KW-0564">Palmitate</keyword>
<comment type="similarity">
    <text evidence="4 5">Belongs to the RlpA family.</text>
</comment>
<evidence type="ECO:0000256" key="5">
    <source>
        <dbReference type="RuleBase" id="RU003495"/>
    </source>
</evidence>
<dbReference type="EMBL" id="CP147920">
    <property type="protein sequence ID" value="XAU16325.1"/>
    <property type="molecule type" value="Genomic_DNA"/>
</dbReference>
<comment type="function">
    <text evidence="4">Lytic transglycosylase with a strong preference for naked glycan strands that lack stem peptides.</text>
</comment>
<keyword evidence="3 4" id="KW-0961">Cell wall biogenesis/degradation</keyword>
<dbReference type="PROSITE" id="PS51724">
    <property type="entry name" value="SPOR"/>
    <property type="match status" value="1"/>
</dbReference>
<dbReference type="PROSITE" id="PS51257">
    <property type="entry name" value="PROKAR_LIPOPROTEIN"/>
    <property type="match status" value="1"/>
</dbReference>
<dbReference type="CDD" id="cd22268">
    <property type="entry name" value="DPBB_RlpA-like"/>
    <property type="match status" value="1"/>
</dbReference>
<evidence type="ECO:0000256" key="4">
    <source>
        <dbReference type="HAMAP-Rule" id="MF_02071"/>
    </source>
</evidence>
<evidence type="ECO:0000256" key="6">
    <source>
        <dbReference type="SAM" id="MobiDB-lite"/>
    </source>
</evidence>
<feature type="compositionally biased region" description="Low complexity" evidence="6">
    <location>
        <begin position="30"/>
        <end position="44"/>
    </location>
</feature>
<dbReference type="InterPro" id="IPR007730">
    <property type="entry name" value="SPOR-like_dom"/>
</dbReference>
<gene>
    <name evidence="4" type="primary">rlpA</name>
    <name evidence="9" type="ORF">WCY31_06335</name>
</gene>
<evidence type="ECO:0000256" key="2">
    <source>
        <dbReference type="ARBA" id="ARBA00023239"/>
    </source>
</evidence>
<dbReference type="InterPro" id="IPR036908">
    <property type="entry name" value="RlpA-like_sf"/>
</dbReference>
<dbReference type="HAMAP" id="MF_02071">
    <property type="entry name" value="RlpA"/>
    <property type="match status" value="1"/>
</dbReference>
<comment type="subcellular location">
    <subcellularLocation>
        <location evidence="4">Cell membrane</location>
        <topology evidence="4">Lipid-anchor</topology>
    </subcellularLocation>
</comment>
<dbReference type="InterPro" id="IPR036680">
    <property type="entry name" value="SPOR-like_sf"/>
</dbReference>
<evidence type="ECO:0000313" key="10">
    <source>
        <dbReference type="Proteomes" id="UP001447842"/>
    </source>
</evidence>
<keyword evidence="4" id="KW-0472">Membrane</keyword>
<keyword evidence="4" id="KW-1003">Cell membrane</keyword>
<dbReference type="Gene3D" id="3.30.70.1070">
    <property type="entry name" value="Sporulation related repeat"/>
    <property type="match status" value="1"/>
</dbReference>
<dbReference type="InterPro" id="IPR012997">
    <property type="entry name" value="RplA"/>
</dbReference>
<keyword evidence="2 4" id="KW-0456">Lyase</keyword>
<evidence type="ECO:0000313" key="9">
    <source>
        <dbReference type="EMBL" id="XAU16325.1"/>
    </source>
</evidence>
<accession>A0ABZ3HCS4</accession>
<dbReference type="NCBIfam" id="TIGR00413">
    <property type="entry name" value="rlpA"/>
    <property type="match status" value="1"/>
</dbReference>
<name>A0ABZ3HCS4_9BACT</name>
<feature type="chain" id="PRO_5047550820" description="Probable endolytic peptidoglycan transglycosylase RlpA" evidence="7">
    <location>
        <begin position="21"/>
        <end position="262"/>
    </location>
</feature>
<dbReference type="InterPro" id="IPR009009">
    <property type="entry name" value="RlpA-like_DPBB"/>
</dbReference>
<dbReference type="Gene3D" id="2.40.40.10">
    <property type="entry name" value="RlpA-like domain"/>
    <property type="match status" value="1"/>
</dbReference>
<evidence type="ECO:0000256" key="3">
    <source>
        <dbReference type="ARBA" id="ARBA00023316"/>
    </source>
</evidence>
<organism evidence="9 10">
    <name type="scientific">Sulfurimonas diazotrophicus</name>
    <dbReference type="NCBI Taxonomy" id="3131939"/>
    <lineage>
        <taxon>Bacteria</taxon>
        <taxon>Pseudomonadati</taxon>
        <taxon>Campylobacterota</taxon>
        <taxon>Epsilonproteobacteria</taxon>
        <taxon>Campylobacterales</taxon>
        <taxon>Sulfurimonadaceae</taxon>
        <taxon>Sulfurimonas</taxon>
    </lineage>
</organism>
<dbReference type="RefSeq" id="WP_345973734.1">
    <property type="nucleotide sequence ID" value="NZ_CP147920.1"/>
</dbReference>
<dbReference type="SUPFAM" id="SSF50685">
    <property type="entry name" value="Barwin-like endoglucanases"/>
    <property type="match status" value="1"/>
</dbReference>
<evidence type="ECO:0000256" key="7">
    <source>
        <dbReference type="SAM" id="SignalP"/>
    </source>
</evidence>
<feature type="signal peptide" evidence="7">
    <location>
        <begin position="1"/>
        <end position="20"/>
    </location>
</feature>
<feature type="domain" description="SPOR" evidence="8">
    <location>
        <begin position="185"/>
        <end position="262"/>
    </location>
</feature>
<protein>
    <recommendedName>
        <fullName evidence="4">Probable endolytic peptidoglycan transglycosylase RlpA</fullName>
        <ecNumber evidence="4">4.2.2.-</ecNumber>
    </recommendedName>
</protein>
<keyword evidence="10" id="KW-1185">Reference proteome</keyword>
<dbReference type="PANTHER" id="PTHR34183:SF1">
    <property type="entry name" value="ENDOLYTIC PEPTIDOGLYCAN TRANSGLYCOSYLASE RLPA"/>
    <property type="match status" value="1"/>
</dbReference>
<dbReference type="SUPFAM" id="SSF110997">
    <property type="entry name" value="Sporulation related repeat"/>
    <property type="match status" value="1"/>
</dbReference>
<reference evidence="9 10" key="1">
    <citation type="submission" date="2024-03" db="EMBL/GenBank/DDBJ databases">
        <title>Sulfurimonas sp. HSL3-1.</title>
        <authorList>
            <person name="Wang S."/>
        </authorList>
    </citation>
    <scope>NUCLEOTIDE SEQUENCE [LARGE SCALE GENOMIC DNA]</scope>
    <source>
        <strain evidence="9 10">HSL3-1</strain>
    </source>
</reference>
<keyword evidence="1 7" id="KW-0732">Signal</keyword>
<evidence type="ECO:0000256" key="1">
    <source>
        <dbReference type="ARBA" id="ARBA00022729"/>
    </source>
</evidence>
<proteinExistence type="inferred from homology"/>
<keyword evidence="4" id="KW-0449">Lipoprotein</keyword>
<dbReference type="EC" id="4.2.2.-" evidence="4"/>
<dbReference type="PANTHER" id="PTHR34183">
    <property type="entry name" value="ENDOLYTIC PEPTIDOGLYCAN TRANSGLYCOSYLASE RLPA"/>
    <property type="match status" value="1"/>
</dbReference>
<evidence type="ECO:0000259" key="8">
    <source>
        <dbReference type="PROSITE" id="PS51724"/>
    </source>
</evidence>
<sequence length="262" mass="29088">MIKILPLLALLLLIAGCSTRGVSSRTAYEAPPAVATRTTPTSSTYKHPTMRPYTVNGRRYFPTVVQKGDTFDGRASWYGPDFHGKLTSNGERYDMYAATAAHKTLPMNTIVRVTNRRNGRQTIVRINDRGPFVASRIIDLSKKAATDLQMVGVGTTDVHLEVLGFAGKGERVIPSAAALRAGPTEQVVSAFYIQIGAFRRFEGASITQQKFDGFEGHKTIIKDTEYNNERLFRVWLGKFKSEAEAHDFIASSPFEHAFIVRK</sequence>
<dbReference type="InterPro" id="IPR034718">
    <property type="entry name" value="RlpA"/>
</dbReference>
<dbReference type="Proteomes" id="UP001447842">
    <property type="component" value="Chromosome"/>
</dbReference>
<dbReference type="Pfam" id="PF03330">
    <property type="entry name" value="DPBB_1"/>
    <property type="match status" value="1"/>
</dbReference>
<feature type="region of interest" description="Disordered" evidence="6">
    <location>
        <begin position="26"/>
        <end position="49"/>
    </location>
</feature>